<feature type="compositionally biased region" description="Low complexity" evidence="1">
    <location>
        <begin position="31"/>
        <end position="58"/>
    </location>
</feature>
<dbReference type="EMBL" id="KR077918">
    <property type="protein sequence ID" value="ALG75821.1"/>
    <property type="molecule type" value="mRNA"/>
</dbReference>
<feature type="chain" id="PRO_5006037716" evidence="2">
    <location>
        <begin position="20"/>
        <end position="86"/>
    </location>
</feature>
<evidence type="ECO:0000313" key="3">
    <source>
        <dbReference type="EMBL" id="ALG75821.1"/>
    </source>
</evidence>
<reference evidence="3" key="1">
    <citation type="submission" date="2015-04" db="EMBL/GenBank/DDBJ databases">
        <title>Cloning and characterization of novel fast omega gliadin genes in wheat and its relative species.</title>
        <authorList>
            <person name="Du X."/>
            <person name="Kong L."/>
        </authorList>
    </citation>
    <scope>NUCLEOTIDE SEQUENCE</scope>
</reference>
<evidence type="ECO:0000256" key="2">
    <source>
        <dbReference type="SAM" id="SignalP"/>
    </source>
</evidence>
<accession>A0A0N9MML5</accession>
<feature type="compositionally biased region" description="Polar residues" evidence="1">
    <location>
        <begin position="76"/>
        <end position="86"/>
    </location>
</feature>
<sequence length="86" mass="9990">MKTFIIFVLLAMVMSIASATRQLSLTGKELQTPQEQFPQQQFPQPHQTQQQFPQQQFPIPYPPQQQPQEASPYQQYHNNNYLGATL</sequence>
<proteinExistence type="evidence at transcript level"/>
<protein>
    <submittedName>
        <fullName evidence="3">Fast omega gliadin</fullName>
    </submittedName>
</protein>
<keyword evidence="2" id="KW-0732">Signal</keyword>
<feature type="signal peptide" evidence="2">
    <location>
        <begin position="1"/>
        <end position="19"/>
    </location>
</feature>
<organism evidence="3">
    <name type="scientific">Aegilops tauschii</name>
    <name type="common">Tausch's goatgrass</name>
    <name type="synonym">Aegilops squarrosa</name>
    <dbReference type="NCBI Taxonomy" id="37682"/>
    <lineage>
        <taxon>Eukaryota</taxon>
        <taxon>Viridiplantae</taxon>
        <taxon>Streptophyta</taxon>
        <taxon>Embryophyta</taxon>
        <taxon>Tracheophyta</taxon>
        <taxon>Spermatophyta</taxon>
        <taxon>Magnoliopsida</taxon>
        <taxon>Liliopsida</taxon>
        <taxon>Poales</taxon>
        <taxon>Poaceae</taxon>
        <taxon>BOP clade</taxon>
        <taxon>Pooideae</taxon>
        <taxon>Triticodae</taxon>
        <taxon>Triticeae</taxon>
        <taxon>Triticinae</taxon>
        <taxon>Aegilops</taxon>
    </lineage>
</organism>
<feature type="compositionally biased region" description="Low complexity" evidence="1">
    <location>
        <begin position="66"/>
        <end position="75"/>
    </location>
</feature>
<feature type="region of interest" description="Disordered" evidence="1">
    <location>
        <begin position="29"/>
        <end position="86"/>
    </location>
</feature>
<name>A0A0N9MML5_AEGTA</name>
<dbReference type="AlphaFoldDB" id="A0A0N9MML5"/>
<evidence type="ECO:0000256" key="1">
    <source>
        <dbReference type="SAM" id="MobiDB-lite"/>
    </source>
</evidence>